<comment type="similarity">
    <text evidence="6">Belongs to the HepT RNase toxin family.</text>
</comment>
<evidence type="ECO:0000256" key="5">
    <source>
        <dbReference type="ARBA" id="ARBA00022801"/>
    </source>
</evidence>
<dbReference type="InterPro" id="IPR051813">
    <property type="entry name" value="HepT_RNase_toxin"/>
</dbReference>
<accession>A0A6J4PTG7</accession>
<keyword evidence="1" id="KW-0597">Phosphoprotein</keyword>
<dbReference type="GO" id="GO:0016787">
    <property type="term" value="F:hydrolase activity"/>
    <property type="evidence" value="ECO:0007669"/>
    <property type="project" value="UniProtKB-KW"/>
</dbReference>
<keyword evidence="5" id="KW-0378">Hydrolase</keyword>
<dbReference type="Pfam" id="PF01934">
    <property type="entry name" value="HepT-like"/>
    <property type="match status" value="1"/>
</dbReference>
<reference evidence="7" key="1">
    <citation type="submission" date="2020-02" db="EMBL/GenBank/DDBJ databases">
        <authorList>
            <person name="Meier V. D."/>
        </authorList>
    </citation>
    <scope>NUCLEOTIDE SEQUENCE</scope>
    <source>
        <strain evidence="7">AVDCRST_MAG82</strain>
    </source>
</reference>
<name>A0A6J4PTG7_9ACTN</name>
<evidence type="ECO:0000256" key="4">
    <source>
        <dbReference type="ARBA" id="ARBA00022741"/>
    </source>
</evidence>
<dbReference type="Gene3D" id="1.20.120.580">
    <property type="entry name" value="bsu32300-like"/>
    <property type="match status" value="1"/>
</dbReference>
<dbReference type="GO" id="GO:0110001">
    <property type="term" value="C:toxin-antitoxin complex"/>
    <property type="evidence" value="ECO:0007669"/>
    <property type="project" value="InterPro"/>
</dbReference>
<evidence type="ECO:0000256" key="2">
    <source>
        <dbReference type="ARBA" id="ARBA00022649"/>
    </source>
</evidence>
<dbReference type="GO" id="GO:0004540">
    <property type="term" value="F:RNA nuclease activity"/>
    <property type="evidence" value="ECO:0007669"/>
    <property type="project" value="InterPro"/>
</dbReference>
<dbReference type="EMBL" id="CADCVA010000236">
    <property type="protein sequence ID" value="CAA9424054.1"/>
    <property type="molecule type" value="Genomic_DNA"/>
</dbReference>
<evidence type="ECO:0000256" key="3">
    <source>
        <dbReference type="ARBA" id="ARBA00022722"/>
    </source>
</evidence>
<evidence type="ECO:0000256" key="1">
    <source>
        <dbReference type="ARBA" id="ARBA00022553"/>
    </source>
</evidence>
<evidence type="ECO:0000256" key="6">
    <source>
        <dbReference type="ARBA" id="ARBA00024207"/>
    </source>
</evidence>
<protein>
    <recommendedName>
        <fullName evidence="8">DUF86 domain-containing protein</fullName>
    </recommendedName>
</protein>
<sequence length="127" mass="14481">MRPERTPRTLRQIADACSFVLSVTKGKTLENYSGERLLRQGVERNLQIIGEAVGRLRREDPETANRLSEHERIVGFRNVLVHGYDLVDDGIVWDTIRTNLPLLLSEVEGLLRELGERSSEEGEANRQ</sequence>
<keyword evidence="4" id="KW-0547">Nucleotide-binding</keyword>
<dbReference type="InterPro" id="IPR037038">
    <property type="entry name" value="HepT-like_sf"/>
</dbReference>
<dbReference type="InterPro" id="IPR008201">
    <property type="entry name" value="HepT-like"/>
</dbReference>
<keyword evidence="3" id="KW-0540">Nuclease</keyword>
<dbReference type="PANTHER" id="PTHR34139">
    <property type="entry name" value="UPF0331 PROTEIN MJ0127"/>
    <property type="match status" value="1"/>
</dbReference>
<evidence type="ECO:0000313" key="7">
    <source>
        <dbReference type="EMBL" id="CAA9424054.1"/>
    </source>
</evidence>
<keyword evidence="2" id="KW-1277">Toxin-antitoxin system</keyword>
<dbReference type="AlphaFoldDB" id="A0A6J4PTG7"/>
<organism evidence="7">
    <name type="scientific">uncultured Rubrobacteraceae bacterium</name>
    <dbReference type="NCBI Taxonomy" id="349277"/>
    <lineage>
        <taxon>Bacteria</taxon>
        <taxon>Bacillati</taxon>
        <taxon>Actinomycetota</taxon>
        <taxon>Rubrobacteria</taxon>
        <taxon>Rubrobacterales</taxon>
        <taxon>Rubrobacteraceae</taxon>
        <taxon>environmental samples</taxon>
    </lineage>
</organism>
<dbReference type="PANTHER" id="PTHR34139:SF1">
    <property type="entry name" value="RNASE MJ1380-RELATED"/>
    <property type="match status" value="1"/>
</dbReference>
<proteinExistence type="inferred from homology"/>
<dbReference type="GO" id="GO:0000166">
    <property type="term" value="F:nucleotide binding"/>
    <property type="evidence" value="ECO:0007669"/>
    <property type="project" value="UniProtKB-KW"/>
</dbReference>
<evidence type="ECO:0008006" key="8">
    <source>
        <dbReference type="Google" id="ProtNLM"/>
    </source>
</evidence>
<gene>
    <name evidence="7" type="ORF">AVDCRST_MAG82-1646</name>
</gene>